<reference evidence="2 3" key="1">
    <citation type="submission" date="2009-10" db="EMBL/GenBank/DDBJ databases">
        <authorList>
            <person name="Shrivastava S."/>
            <person name="Brinkac L.B."/>
            <person name="Brown J.L."/>
            <person name="Bruce D.B."/>
            <person name="Detter C."/>
            <person name="Green L.D."/>
            <person name="Munk C.A."/>
            <person name="Rogers Y.C."/>
            <person name="Tapia R."/>
            <person name="Saunders E.S."/>
            <person name="Sims D.R."/>
            <person name="Smith L.A."/>
            <person name="Smith T.J."/>
            <person name="Sutton G."/>
            <person name="Brettin T."/>
        </authorList>
    </citation>
    <scope>NUCLEOTIDE SEQUENCE [LARGE SCALE GENOMIC DNA]</scope>
    <source>
        <strain evidence="3">D str. 1873</strain>
    </source>
</reference>
<proteinExistence type="predicted"/>
<dbReference type="InterPro" id="IPR001254">
    <property type="entry name" value="Trypsin_dom"/>
</dbReference>
<evidence type="ECO:0000313" key="3">
    <source>
        <dbReference type="Proteomes" id="UP000006160"/>
    </source>
</evidence>
<gene>
    <name evidence="2" type="ORF">CLG_B1246</name>
</gene>
<dbReference type="GeneID" id="66319956"/>
<dbReference type="GO" id="GO:0004252">
    <property type="term" value="F:serine-type endopeptidase activity"/>
    <property type="evidence" value="ECO:0007669"/>
    <property type="project" value="InterPro"/>
</dbReference>
<evidence type="ECO:0000313" key="2">
    <source>
        <dbReference type="EMBL" id="EES91879.1"/>
    </source>
</evidence>
<sequence>MKSMDCGKYKNFKCCKYTKEEKICYICDCEYEYFLNKPNIVGVGIGYKVQKEVLTSEKCIAVFASEKIPNNELKREDLVPSVYKGIKTDVIETGIFSTMKLSNRIRPVLGGYGIAPVTTKYYGTMGCLVTDGIENFILSSNHILADLNNIKLGTPILQPAIINGGNPEKDQVAVLSKFIPLRCINGTKRPENYMDVAIAKVINNNFVSSDIKFIGKPKGVRGHRLGQLVKKVGASTELTTGIIQYINVTIIVDENKKQFLMKKQLVTNAMAKPGDSGSILLNDNNYVLGILMASNNEYTIFNPIKRVLAALDVSIKII</sequence>
<dbReference type="SUPFAM" id="SSF50494">
    <property type="entry name" value="Trypsin-like serine proteases"/>
    <property type="match status" value="1"/>
</dbReference>
<name>A0A9P2G8J2_CLOBO</name>
<dbReference type="Gene3D" id="2.40.10.10">
    <property type="entry name" value="Trypsin-like serine proteases"/>
    <property type="match status" value="2"/>
</dbReference>
<dbReference type="EMBL" id="ACSJ01000007">
    <property type="protein sequence ID" value="EES91879.1"/>
    <property type="molecule type" value="Genomic_DNA"/>
</dbReference>
<protein>
    <recommendedName>
        <fullName evidence="1">Peptidase S1 domain-containing protein</fullName>
    </recommendedName>
</protein>
<accession>A0A9P2G8J2</accession>
<feature type="domain" description="Peptidase S1" evidence="1">
    <location>
        <begin position="134"/>
        <end position="305"/>
    </location>
</feature>
<evidence type="ECO:0000259" key="1">
    <source>
        <dbReference type="Pfam" id="PF00089"/>
    </source>
</evidence>
<dbReference type="GO" id="GO:0006508">
    <property type="term" value="P:proteolysis"/>
    <property type="evidence" value="ECO:0007669"/>
    <property type="project" value="InterPro"/>
</dbReference>
<dbReference type="Pfam" id="PF00089">
    <property type="entry name" value="Trypsin"/>
    <property type="match status" value="1"/>
</dbReference>
<dbReference type="Proteomes" id="UP000006160">
    <property type="component" value="Unassembled WGS sequence"/>
</dbReference>
<dbReference type="RefSeq" id="WP_003377092.1">
    <property type="nucleotide sequence ID" value="NZ_ACSJ01000007.1"/>
</dbReference>
<dbReference type="AlphaFoldDB" id="A0A9P2G8J2"/>
<dbReference type="InterPro" id="IPR043504">
    <property type="entry name" value="Peptidase_S1_PA_chymotrypsin"/>
</dbReference>
<dbReference type="InterPro" id="IPR009003">
    <property type="entry name" value="Peptidase_S1_PA"/>
</dbReference>
<organism evidence="2 3">
    <name type="scientific">Clostridium botulinum D str. 1873</name>
    <dbReference type="NCBI Taxonomy" id="592027"/>
    <lineage>
        <taxon>Bacteria</taxon>
        <taxon>Bacillati</taxon>
        <taxon>Bacillota</taxon>
        <taxon>Clostridia</taxon>
        <taxon>Eubacteriales</taxon>
        <taxon>Clostridiaceae</taxon>
        <taxon>Clostridium</taxon>
    </lineage>
</organism>
<comment type="caution">
    <text evidence="2">The sequence shown here is derived from an EMBL/GenBank/DDBJ whole genome shotgun (WGS) entry which is preliminary data.</text>
</comment>